<dbReference type="AlphaFoldDB" id="A0A090RPY9"/>
<comment type="caution">
    <text evidence="2">The sequence shown here is derived from an EMBL/GenBank/DDBJ whole genome shotgun (WGS) entry which is preliminary data.</text>
</comment>
<proteinExistence type="predicted"/>
<keyword evidence="1" id="KW-0472">Membrane</keyword>
<dbReference type="InterPro" id="IPR032307">
    <property type="entry name" value="PepSY_TM-like_2"/>
</dbReference>
<feature type="transmembrane region" description="Helical" evidence="1">
    <location>
        <begin position="130"/>
        <end position="153"/>
    </location>
</feature>
<sequence>MLFFAITGLTLNRPELYVSDPDVKEWTVPVPSEILHTLQADQKQFETDIITWSQQTASLRGIQSPVSSYIRFDNGELIEGEVEFDYKSAGYDASVYVDLEASIAEFRVTDYGAVAWLNDLHKGRNTGSTWHWFIDIASIVMVLFVITGLIILFPKKKTLGTATKWLSFGTGITVLSYFLSY</sequence>
<dbReference type="PANTHER" id="PTHR40115">
    <property type="entry name" value="INNER MEMBRANE PROTEIN WITH PEPSY TM HELIX"/>
    <property type="match status" value="1"/>
</dbReference>
<keyword evidence="1" id="KW-0812">Transmembrane</keyword>
<dbReference type="PANTHER" id="PTHR40115:SF1">
    <property type="entry name" value="INNER MEMBRANE PROTEIN WITH PEPSY TM HELIX"/>
    <property type="match status" value="1"/>
</dbReference>
<reference evidence="2 3" key="1">
    <citation type="submission" date="2014-09" db="EMBL/GenBank/DDBJ databases">
        <title>Vibrio maritimus JCM 19235. (C45) whole genome shotgun sequence.</title>
        <authorList>
            <person name="Sawabe T."/>
            <person name="Meirelles P."/>
            <person name="Nakanishi M."/>
            <person name="Sayaka M."/>
            <person name="Hattori M."/>
            <person name="Ohkuma M."/>
        </authorList>
    </citation>
    <scope>NUCLEOTIDE SEQUENCE [LARGE SCALE GENOMIC DNA]</scope>
    <source>
        <strain evidence="3">JCM19235</strain>
    </source>
</reference>
<dbReference type="STRING" id="990268.JCM19235_6009"/>
<dbReference type="Proteomes" id="UP000029228">
    <property type="component" value="Unassembled WGS sequence"/>
</dbReference>
<dbReference type="Pfam" id="PF16357">
    <property type="entry name" value="PepSY_TM_like_2"/>
    <property type="match status" value="1"/>
</dbReference>
<evidence type="ECO:0000256" key="1">
    <source>
        <dbReference type="SAM" id="Phobius"/>
    </source>
</evidence>
<keyword evidence="3" id="KW-1185">Reference proteome</keyword>
<keyword evidence="1" id="KW-1133">Transmembrane helix</keyword>
<evidence type="ECO:0000313" key="2">
    <source>
        <dbReference type="EMBL" id="GAL17460.1"/>
    </source>
</evidence>
<reference evidence="2 3" key="2">
    <citation type="submission" date="2014-09" db="EMBL/GenBank/DDBJ databases">
        <authorList>
            <consortium name="NBRP consortium"/>
            <person name="Sawabe T."/>
            <person name="Meirelles P."/>
            <person name="Nakanishi M."/>
            <person name="Sayaka M."/>
            <person name="Hattori M."/>
            <person name="Ohkuma M."/>
        </authorList>
    </citation>
    <scope>NUCLEOTIDE SEQUENCE [LARGE SCALE GENOMIC DNA]</scope>
    <source>
        <strain evidence="3">JCM19235</strain>
    </source>
</reference>
<accession>A0A090RPY9</accession>
<protein>
    <submittedName>
        <fullName evidence="2">Putative membrane protein</fullName>
    </submittedName>
</protein>
<name>A0A090RPY9_9VIBR</name>
<gene>
    <name evidence="2" type="ORF">JCM19235_6009</name>
</gene>
<evidence type="ECO:0000313" key="3">
    <source>
        <dbReference type="Proteomes" id="UP000029228"/>
    </source>
</evidence>
<dbReference type="EMBL" id="BBMR01000001">
    <property type="protein sequence ID" value="GAL17460.1"/>
    <property type="molecule type" value="Genomic_DNA"/>
</dbReference>
<organism evidence="2 3">
    <name type="scientific">Vibrio maritimus</name>
    <dbReference type="NCBI Taxonomy" id="990268"/>
    <lineage>
        <taxon>Bacteria</taxon>
        <taxon>Pseudomonadati</taxon>
        <taxon>Pseudomonadota</taxon>
        <taxon>Gammaproteobacteria</taxon>
        <taxon>Vibrionales</taxon>
        <taxon>Vibrionaceae</taxon>
        <taxon>Vibrio</taxon>
    </lineage>
</organism>